<dbReference type="NCBIfam" id="TIGR00049">
    <property type="entry name" value="iron-sulfur cluster assembly accessory protein"/>
    <property type="match status" value="1"/>
</dbReference>
<gene>
    <name evidence="3" type="ORF">DB88DRAFT_500058</name>
</gene>
<evidence type="ECO:0000256" key="1">
    <source>
        <dbReference type="ARBA" id="ARBA00006718"/>
    </source>
</evidence>
<dbReference type="AlphaFoldDB" id="A0AAD9FPY9"/>
<dbReference type="PANTHER" id="PTHR43011:SF1">
    <property type="entry name" value="IRON-SULFUR CLUSTER ASSEMBLY 2 HOMOLOG, MITOCHONDRIAL"/>
    <property type="match status" value="1"/>
</dbReference>
<proteinExistence type="inferred from homology"/>
<dbReference type="GO" id="GO:0051539">
    <property type="term" value="F:4 iron, 4 sulfur cluster binding"/>
    <property type="evidence" value="ECO:0007669"/>
    <property type="project" value="TreeGrafter"/>
</dbReference>
<name>A0AAD9FPY9_PAPLA</name>
<evidence type="ECO:0000313" key="4">
    <source>
        <dbReference type="Proteomes" id="UP001182556"/>
    </source>
</evidence>
<feature type="domain" description="Core" evidence="2">
    <location>
        <begin position="139"/>
        <end position="250"/>
    </location>
</feature>
<dbReference type="GO" id="GO:0051537">
    <property type="term" value="F:2 iron, 2 sulfur cluster binding"/>
    <property type="evidence" value="ECO:0007669"/>
    <property type="project" value="TreeGrafter"/>
</dbReference>
<dbReference type="FunFam" id="2.60.300.12:FF:000010">
    <property type="entry name" value="Unplaced genomic scaffold supercont1.5, whole genome shotgun sequence"/>
    <property type="match status" value="1"/>
</dbReference>
<dbReference type="InterPro" id="IPR000361">
    <property type="entry name" value="ATAP_core_dom"/>
</dbReference>
<dbReference type="EMBL" id="JAODAN010000011">
    <property type="protein sequence ID" value="KAK1921222.1"/>
    <property type="molecule type" value="Genomic_DNA"/>
</dbReference>
<dbReference type="PANTHER" id="PTHR43011">
    <property type="entry name" value="IRON-SULFUR CLUSTER ASSEMBLY 2 HOMOLOG, MITOCHONDRIAL"/>
    <property type="match status" value="1"/>
</dbReference>
<evidence type="ECO:0000259" key="2">
    <source>
        <dbReference type="Pfam" id="PF01521"/>
    </source>
</evidence>
<dbReference type="InterPro" id="IPR035903">
    <property type="entry name" value="HesB-like_dom_sf"/>
</dbReference>
<accession>A0AAD9FPY9</accession>
<reference evidence="3" key="1">
    <citation type="submission" date="2023-02" db="EMBL/GenBank/DDBJ databases">
        <title>Identification and recombinant expression of a fungal hydrolase from Papiliotrema laurentii that hydrolyzes apple cutin and clears colloidal polyester polyurethane.</title>
        <authorList>
            <consortium name="DOE Joint Genome Institute"/>
            <person name="Roman V.A."/>
            <person name="Bojanowski C."/>
            <person name="Crable B.R."/>
            <person name="Wagner D.N."/>
            <person name="Hung C.S."/>
            <person name="Nadeau L.J."/>
            <person name="Schratz L."/>
            <person name="Haridas S."/>
            <person name="Pangilinan J."/>
            <person name="Lipzen A."/>
            <person name="Na H."/>
            <person name="Yan M."/>
            <person name="Ng V."/>
            <person name="Grigoriev I.V."/>
            <person name="Spatafora J.W."/>
            <person name="Barlow D."/>
            <person name="Biffinger J."/>
            <person name="Kelley-Loughnane N."/>
            <person name="Varaljay V.A."/>
            <person name="Crookes-Goodson W.J."/>
        </authorList>
    </citation>
    <scope>NUCLEOTIDE SEQUENCE</scope>
    <source>
        <strain evidence="3">5307AH</strain>
    </source>
</reference>
<comment type="caution">
    <text evidence="3">The sequence shown here is derived from an EMBL/GenBank/DDBJ whole genome shotgun (WGS) entry which is preliminary data.</text>
</comment>
<evidence type="ECO:0000313" key="3">
    <source>
        <dbReference type="EMBL" id="KAK1921222.1"/>
    </source>
</evidence>
<organism evidence="3 4">
    <name type="scientific">Papiliotrema laurentii</name>
    <name type="common">Cryptococcus laurentii</name>
    <dbReference type="NCBI Taxonomy" id="5418"/>
    <lineage>
        <taxon>Eukaryota</taxon>
        <taxon>Fungi</taxon>
        <taxon>Dikarya</taxon>
        <taxon>Basidiomycota</taxon>
        <taxon>Agaricomycotina</taxon>
        <taxon>Tremellomycetes</taxon>
        <taxon>Tremellales</taxon>
        <taxon>Rhynchogastremaceae</taxon>
        <taxon>Papiliotrema</taxon>
    </lineage>
</organism>
<protein>
    <recommendedName>
        <fullName evidence="2">Core domain-containing protein</fullName>
    </recommendedName>
</protein>
<dbReference type="Proteomes" id="UP001182556">
    <property type="component" value="Unassembled WGS sequence"/>
</dbReference>
<sequence length="256" mass="27280">MTCRACLSRLASARISSGHAHKTNIAIRSLTTSTTTTTTPTPLLNNLAGPSRIRLPSSRVAAGGLSGRSAEYIVSRSSSIASIAASSRRAASTLRKPAQDTVATPRHPLKVTPPSLDAIQEEGYLEDDVQLIPEEEAWINITPEAIAQLVKITSKEPPEVLAQNKLALRVGVESGGCHGYQYTMEIVEDRGTDDYVMQPEGVDCIPVVIDLVSLGLLKGATLHHATELIGSSFRLQDNPQAKEGGNCGCGVSWELK</sequence>
<dbReference type="GO" id="GO:0016226">
    <property type="term" value="P:iron-sulfur cluster assembly"/>
    <property type="evidence" value="ECO:0007669"/>
    <property type="project" value="InterPro"/>
</dbReference>
<dbReference type="Gene3D" id="2.60.300.12">
    <property type="entry name" value="HesB-like domain"/>
    <property type="match status" value="1"/>
</dbReference>
<dbReference type="GO" id="GO:0005739">
    <property type="term" value="C:mitochondrion"/>
    <property type="evidence" value="ECO:0007669"/>
    <property type="project" value="TreeGrafter"/>
</dbReference>
<comment type="similarity">
    <text evidence="1">Belongs to the HesB/IscA family.</text>
</comment>
<dbReference type="GO" id="GO:0005506">
    <property type="term" value="F:iron ion binding"/>
    <property type="evidence" value="ECO:0007669"/>
    <property type="project" value="TreeGrafter"/>
</dbReference>
<dbReference type="Pfam" id="PF01521">
    <property type="entry name" value="Fe-S_biosyn"/>
    <property type="match status" value="1"/>
</dbReference>
<dbReference type="InterPro" id="IPR016092">
    <property type="entry name" value="ATAP"/>
</dbReference>
<dbReference type="SUPFAM" id="SSF89360">
    <property type="entry name" value="HesB-like domain"/>
    <property type="match status" value="1"/>
</dbReference>
<keyword evidence="4" id="KW-1185">Reference proteome</keyword>